<dbReference type="Pfam" id="PF07568">
    <property type="entry name" value="HisKA_2"/>
    <property type="match status" value="1"/>
</dbReference>
<dbReference type="NCBIfam" id="TIGR00229">
    <property type="entry name" value="sensory_box"/>
    <property type="match status" value="1"/>
</dbReference>
<dbReference type="STRING" id="1307761.L21SP2_3331"/>
<dbReference type="PROSITE" id="PS50110">
    <property type="entry name" value="RESPONSE_REGULATORY"/>
    <property type="match status" value="1"/>
</dbReference>
<dbReference type="InterPro" id="IPR000014">
    <property type="entry name" value="PAS"/>
</dbReference>
<dbReference type="InterPro" id="IPR001610">
    <property type="entry name" value="PAC"/>
</dbReference>
<dbReference type="InterPro" id="IPR000700">
    <property type="entry name" value="PAS-assoc_C"/>
</dbReference>
<dbReference type="Pfam" id="PF00072">
    <property type="entry name" value="Response_reg"/>
    <property type="match status" value="1"/>
</dbReference>
<dbReference type="EC" id="2.7.13.3" evidence="2"/>
<proteinExistence type="predicted"/>
<dbReference type="HOGENOM" id="CLU_000445_114_57_12"/>
<feature type="domain" description="Response regulatory" evidence="7">
    <location>
        <begin position="8"/>
        <end position="123"/>
    </location>
</feature>
<evidence type="ECO:0000256" key="1">
    <source>
        <dbReference type="ARBA" id="ARBA00000085"/>
    </source>
</evidence>
<dbReference type="SUPFAM" id="SSF55785">
    <property type="entry name" value="PYP-like sensor domain (PAS domain)"/>
    <property type="match status" value="2"/>
</dbReference>
<dbReference type="PROSITE" id="PS50113">
    <property type="entry name" value="PAC"/>
    <property type="match status" value="1"/>
</dbReference>
<dbReference type="SMART" id="SM00086">
    <property type="entry name" value="PAC"/>
    <property type="match status" value="2"/>
</dbReference>
<gene>
    <name evidence="9" type="ORF">L21SP2_3331</name>
</gene>
<evidence type="ECO:0000256" key="2">
    <source>
        <dbReference type="ARBA" id="ARBA00012438"/>
    </source>
</evidence>
<dbReference type="SMART" id="SM00448">
    <property type="entry name" value="REC"/>
    <property type="match status" value="1"/>
</dbReference>
<dbReference type="eggNOG" id="COG2202">
    <property type="taxonomic scope" value="Bacteria"/>
</dbReference>
<evidence type="ECO:0000259" key="8">
    <source>
        <dbReference type="PROSITE" id="PS50113"/>
    </source>
</evidence>
<dbReference type="PANTHER" id="PTHR43304:SF1">
    <property type="entry name" value="PAC DOMAIN-CONTAINING PROTEIN"/>
    <property type="match status" value="1"/>
</dbReference>
<dbReference type="Proteomes" id="UP000018680">
    <property type="component" value="Chromosome"/>
</dbReference>
<evidence type="ECO:0000256" key="5">
    <source>
        <dbReference type="ARBA" id="ARBA00022777"/>
    </source>
</evidence>
<dbReference type="GO" id="GO:0000160">
    <property type="term" value="P:phosphorelay signal transduction system"/>
    <property type="evidence" value="ECO:0007669"/>
    <property type="project" value="InterPro"/>
</dbReference>
<dbReference type="InterPro" id="IPR052162">
    <property type="entry name" value="Sensor_kinase/Photoreceptor"/>
</dbReference>
<protein>
    <recommendedName>
        <fullName evidence="2">histidine kinase</fullName>
        <ecNumber evidence="2">2.7.13.3</ecNumber>
    </recommendedName>
</protein>
<evidence type="ECO:0000313" key="9">
    <source>
        <dbReference type="EMBL" id="AHC16669.1"/>
    </source>
</evidence>
<feature type="domain" description="PAC" evidence="8">
    <location>
        <begin position="221"/>
        <end position="274"/>
    </location>
</feature>
<dbReference type="eggNOG" id="COG3920">
    <property type="taxonomic scope" value="Bacteria"/>
</dbReference>
<dbReference type="RefSeq" id="WP_024269557.1">
    <property type="nucleotide sequence ID" value="NC_023035.1"/>
</dbReference>
<name>V5WN83_9SPIO</name>
<feature type="modified residue" description="4-aspartylphosphate" evidence="6">
    <location>
        <position position="58"/>
    </location>
</feature>
<dbReference type="eggNOG" id="COG0745">
    <property type="taxonomic scope" value="Bacteria"/>
</dbReference>
<organism evidence="9 10">
    <name type="scientific">Salinispira pacifica</name>
    <dbReference type="NCBI Taxonomy" id="1307761"/>
    <lineage>
        <taxon>Bacteria</taxon>
        <taxon>Pseudomonadati</taxon>
        <taxon>Spirochaetota</taxon>
        <taxon>Spirochaetia</taxon>
        <taxon>Spirochaetales</taxon>
        <taxon>Spirochaetaceae</taxon>
        <taxon>Salinispira</taxon>
    </lineage>
</organism>
<sequence>MIGEDAKTLLLVEDDPIIAIAEKKALKTYGYNVITAGSGEKAVNAVNSDPEISLILMDIDLGSGIDGTEATARILTYHEIPIVFLSSHSEREIVEKTEHITSYGYVVKNSSITVLDASIKMAFKLFNAFVKEREKEAALRKNEEMMRNSESFAHICSYSTNLVETDIDKSAWVCSPNFYNVFGIDETYPHTIAGWSAFLHPDFRESTFAYHERVIRERSSFDLEYNIIRINDGAERWVHGTGKLEFDAQGNPIRMHGAIQDITERKEVEEALMRTKRLLSESEQIGKVGGWELNIDTGEQTWTEETYRIHEVELDFNLSLEKSGSFYTEKSRPILENVLNRAIEYKEPFDEELEIITAKGNHRHVHAIGKTDLENRRILGFIQDITYRKSVEKEIKRQLSEKETLLKEVHHRMKNNITSIEGLLLMQADNIMNPEAKNSLKIAISRVQGVRVLYEKLLVDQQYEQVSIKSYIEELLSSILSVFPEYQSLCIEKDIADVNLNSNKAVFIGIIINELITNIFKHAFHGETDKHIHITFAHADEKTILIIRDDGIGFSRRYFRRRCPVSA</sequence>
<dbReference type="KEGG" id="slr:L21SP2_3331"/>
<accession>V5WN83</accession>
<dbReference type="InterPro" id="IPR013655">
    <property type="entry name" value="PAS_fold_3"/>
</dbReference>
<evidence type="ECO:0000313" key="10">
    <source>
        <dbReference type="Proteomes" id="UP000018680"/>
    </source>
</evidence>
<evidence type="ECO:0000256" key="3">
    <source>
        <dbReference type="ARBA" id="ARBA00022553"/>
    </source>
</evidence>
<keyword evidence="4" id="KW-0808">Transferase</keyword>
<keyword evidence="10" id="KW-1185">Reference proteome</keyword>
<dbReference type="SUPFAM" id="SSF55874">
    <property type="entry name" value="ATPase domain of HSP90 chaperone/DNA topoisomerase II/histidine kinase"/>
    <property type="match status" value="1"/>
</dbReference>
<dbReference type="InterPro" id="IPR011006">
    <property type="entry name" value="CheY-like_superfamily"/>
</dbReference>
<dbReference type="CDD" id="cd00130">
    <property type="entry name" value="PAS"/>
    <property type="match status" value="1"/>
</dbReference>
<dbReference type="InterPro" id="IPR011495">
    <property type="entry name" value="Sig_transdc_His_kin_sub2_dim/P"/>
</dbReference>
<evidence type="ECO:0000259" key="7">
    <source>
        <dbReference type="PROSITE" id="PS50110"/>
    </source>
</evidence>
<keyword evidence="5 9" id="KW-0418">Kinase</keyword>
<dbReference type="EMBL" id="CP006939">
    <property type="protein sequence ID" value="AHC16669.1"/>
    <property type="molecule type" value="Genomic_DNA"/>
</dbReference>
<dbReference type="PANTHER" id="PTHR43304">
    <property type="entry name" value="PHYTOCHROME-LIKE PROTEIN CPH1"/>
    <property type="match status" value="1"/>
</dbReference>
<dbReference type="InterPro" id="IPR001789">
    <property type="entry name" value="Sig_transdc_resp-reg_receiver"/>
</dbReference>
<comment type="catalytic activity">
    <reaction evidence="1">
        <text>ATP + protein L-histidine = ADP + protein N-phospho-L-histidine.</text>
        <dbReference type="EC" id="2.7.13.3"/>
    </reaction>
</comment>
<dbReference type="Pfam" id="PF08447">
    <property type="entry name" value="PAS_3"/>
    <property type="match status" value="1"/>
</dbReference>
<evidence type="ECO:0000256" key="4">
    <source>
        <dbReference type="ARBA" id="ARBA00022679"/>
    </source>
</evidence>
<dbReference type="Gene3D" id="3.30.450.20">
    <property type="entry name" value="PAS domain"/>
    <property type="match status" value="2"/>
</dbReference>
<dbReference type="AlphaFoldDB" id="V5WN83"/>
<dbReference type="InterPro" id="IPR036890">
    <property type="entry name" value="HATPase_C_sf"/>
</dbReference>
<keyword evidence="3 6" id="KW-0597">Phosphoprotein</keyword>
<dbReference type="SUPFAM" id="SSF52172">
    <property type="entry name" value="CheY-like"/>
    <property type="match status" value="1"/>
</dbReference>
<dbReference type="OrthoDB" id="9767435at2"/>
<dbReference type="Gene3D" id="3.30.565.10">
    <property type="entry name" value="Histidine kinase-like ATPase, C-terminal domain"/>
    <property type="match status" value="1"/>
</dbReference>
<dbReference type="Gene3D" id="2.10.70.100">
    <property type="match status" value="1"/>
</dbReference>
<dbReference type="GO" id="GO:0004673">
    <property type="term" value="F:protein histidine kinase activity"/>
    <property type="evidence" value="ECO:0007669"/>
    <property type="project" value="UniProtKB-EC"/>
</dbReference>
<evidence type="ECO:0000256" key="6">
    <source>
        <dbReference type="PROSITE-ProRule" id="PRU00169"/>
    </source>
</evidence>
<reference evidence="9 10" key="1">
    <citation type="journal article" date="2015" name="Stand. Genomic Sci.">
        <title>Complete genome sequence and description of Salinispira pacifica gen. nov., sp. nov., a novel spirochaete isolated form a hypersaline microbial mat.</title>
        <authorList>
            <person name="Ben Hania W."/>
            <person name="Joseph M."/>
            <person name="Schumann P."/>
            <person name="Bunk B."/>
            <person name="Fiebig A."/>
            <person name="Sproer C."/>
            <person name="Klenk H.P."/>
            <person name="Fardeau M.L."/>
            <person name="Spring S."/>
        </authorList>
    </citation>
    <scope>NUCLEOTIDE SEQUENCE [LARGE SCALE GENOMIC DNA]</scope>
    <source>
        <strain evidence="9 10">L21-RPul-D2</strain>
    </source>
</reference>
<dbReference type="Gene3D" id="3.40.50.2300">
    <property type="match status" value="1"/>
</dbReference>
<dbReference type="InterPro" id="IPR035965">
    <property type="entry name" value="PAS-like_dom_sf"/>
</dbReference>